<keyword evidence="2" id="KW-1185">Reference proteome</keyword>
<dbReference type="Proteomes" id="UP000499080">
    <property type="component" value="Unassembled WGS sequence"/>
</dbReference>
<evidence type="ECO:0008006" key="3">
    <source>
        <dbReference type="Google" id="ProtNLM"/>
    </source>
</evidence>
<sequence>MTVREVQRSSGLSVSKDIIRKRILETRTMVHAQMKKKPALKSHHKNVVDSKSYVIWTKWQSVIFSDKKSGFWMVQMAGHCTDMT</sequence>
<organism evidence="1 2">
    <name type="scientific">Araneus ventricosus</name>
    <name type="common">Orbweaver spider</name>
    <name type="synonym">Epeira ventricosa</name>
    <dbReference type="NCBI Taxonomy" id="182803"/>
    <lineage>
        <taxon>Eukaryota</taxon>
        <taxon>Metazoa</taxon>
        <taxon>Ecdysozoa</taxon>
        <taxon>Arthropoda</taxon>
        <taxon>Chelicerata</taxon>
        <taxon>Arachnida</taxon>
        <taxon>Araneae</taxon>
        <taxon>Araneomorphae</taxon>
        <taxon>Entelegynae</taxon>
        <taxon>Araneoidea</taxon>
        <taxon>Araneidae</taxon>
        <taxon>Araneus</taxon>
    </lineage>
</organism>
<evidence type="ECO:0000313" key="2">
    <source>
        <dbReference type="Proteomes" id="UP000499080"/>
    </source>
</evidence>
<protein>
    <recommendedName>
        <fullName evidence="3">Transposase Tc1-like domain-containing protein</fullName>
    </recommendedName>
</protein>
<name>A0A4Y2T192_ARAVE</name>
<reference evidence="1 2" key="1">
    <citation type="journal article" date="2019" name="Sci. Rep.">
        <title>Orb-weaving spider Araneus ventricosus genome elucidates the spidroin gene catalogue.</title>
        <authorList>
            <person name="Kono N."/>
            <person name="Nakamura H."/>
            <person name="Ohtoshi R."/>
            <person name="Moran D.A.P."/>
            <person name="Shinohara A."/>
            <person name="Yoshida Y."/>
            <person name="Fujiwara M."/>
            <person name="Mori M."/>
            <person name="Tomita M."/>
            <person name="Arakawa K."/>
        </authorList>
    </citation>
    <scope>NUCLEOTIDE SEQUENCE [LARGE SCALE GENOMIC DNA]</scope>
</reference>
<gene>
    <name evidence="1" type="ORF">AVEN_176957_1</name>
</gene>
<dbReference type="EMBL" id="BGPR01025247">
    <property type="protein sequence ID" value="GBN93991.1"/>
    <property type="molecule type" value="Genomic_DNA"/>
</dbReference>
<accession>A0A4Y2T192</accession>
<comment type="caution">
    <text evidence="1">The sequence shown here is derived from an EMBL/GenBank/DDBJ whole genome shotgun (WGS) entry which is preliminary data.</text>
</comment>
<evidence type="ECO:0000313" key="1">
    <source>
        <dbReference type="EMBL" id="GBN93991.1"/>
    </source>
</evidence>
<dbReference type="AlphaFoldDB" id="A0A4Y2T192"/>
<proteinExistence type="predicted"/>